<evidence type="ECO:0000256" key="5">
    <source>
        <dbReference type="ARBA" id="ARBA00047942"/>
    </source>
</evidence>
<organism evidence="9 10">
    <name type="scientific">Tardiphaga alba</name>
    <dbReference type="NCBI Taxonomy" id="340268"/>
    <lineage>
        <taxon>Bacteria</taxon>
        <taxon>Pseudomonadati</taxon>
        <taxon>Pseudomonadota</taxon>
        <taxon>Alphaproteobacteria</taxon>
        <taxon>Hyphomicrobiales</taxon>
        <taxon>Nitrobacteraceae</taxon>
        <taxon>Tardiphaga</taxon>
    </lineage>
</organism>
<keyword evidence="3" id="KW-0489">Methyltransferase</keyword>
<dbReference type="Pfam" id="PF01555">
    <property type="entry name" value="N6_N4_Mtase"/>
    <property type="match status" value="1"/>
</dbReference>
<dbReference type="InterPro" id="IPR029063">
    <property type="entry name" value="SAM-dependent_MTases_sf"/>
</dbReference>
<evidence type="ECO:0000256" key="1">
    <source>
        <dbReference type="ARBA" id="ARBA00006594"/>
    </source>
</evidence>
<evidence type="ECO:0000256" key="6">
    <source>
        <dbReference type="SAM" id="MobiDB-lite"/>
    </source>
</evidence>
<dbReference type="EC" id="2.1.1.72" evidence="2"/>
<dbReference type="SUPFAM" id="SSF53335">
    <property type="entry name" value="S-adenosyl-L-methionine-dependent methyltransferases"/>
    <property type="match status" value="1"/>
</dbReference>
<dbReference type="PRINTS" id="PR00508">
    <property type="entry name" value="S21N4MTFRASE"/>
</dbReference>
<evidence type="ECO:0000256" key="3">
    <source>
        <dbReference type="ARBA" id="ARBA00022603"/>
    </source>
</evidence>
<keyword evidence="10" id="KW-1185">Reference proteome</keyword>
<dbReference type="Proteomes" id="UP000682843">
    <property type="component" value="Chromosome"/>
</dbReference>
<evidence type="ECO:0000256" key="4">
    <source>
        <dbReference type="ARBA" id="ARBA00022679"/>
    </source>
</evidence>
<dbReference type="InterPro" id="IPR001091">
    <property type="entry name" value="RM_Methyltransferase"/>
</dbReference>
<evidence type="ECO:0000313" key="10">
    <source>
        <dbReference type="Proteomes" id="UP000682843"/>
    </source>
</evidence>
<dbReference type="Gene3D" id="3.40.50.150">
    <property type="entry name" value="Vaccinia Virus protein VP39"/>
    <property type="match status" value="2"/>
</dbReference>
<protein>
    <recommendedName>
        <fullName evidence="2">site-specific DNA-methyltransferase (adenine-specific)</fullName>
        <ecNumber evidence="2">2.1.1.72</ecNumber>
    </recommendedName>
</protein>
<evidence type="ECO:0000313" key="9">
    <source>
        <dbReference type="EMBL" id="QUS38491.1"/>
    </source>
</evidence>
<dbReference type="InterPro" id="IPR002052">
    <property type="entry name" value="DNA_methylase_N6_adenine_CS"/>
</dbReference>
<dbReference type="EMBL" id="CP036498">
    <property type="protein sequence ID" value="QUS38491.1"/>
    <property type="molecule type" value="Genomic_DNA"/>
</dbReference>
<accession>A0ABX8A4B0</accession>
<evidence type="ECO:0000256" key="2">
    <source>
        <dbReference type="ARBA" id="ARBA00011900"/>
    </source>
</evidence>
<comment type="similarity">
    <text evidence="1">Belongs to the N(4)/N(6)-methyltransferase family.</text>
</comment>
<dbReference type="Pfam" id="PF22722">
    <property type="entry name" value="NA-iREase1"/>
    <property type="match status" value="1"/>
</dbReference>
<comment type="catalytic activity">
    <reaction evidence="5">
        <text>a 2'-deoxyadenosine in DNA + S-adenosyl-L-methionine = an N(6)-methyl-2'-deoxyadenosine in DNA + S-adenosyl-L-homocysteine + H(+)</text>
        <dbReference type="Rhea" id="RHEA:15197"/>
        <dbReference type="Rhea" id="RHEA-COMP:12418"/>
        <dbReference type="Rhea" id="RHEA-COMP:12419"/>
        <dbReference type="ChEBI" id="CHEBI:15378"/>
        <dbReference type="ChEBI" id="CHEBI:57856"/>
        <dbReference type="ChEBI" id="CHEBI:59789"/>
        <dbReference type="ChEBI" id="CHEBI:90615"/>
        <dbReference type="ChEBI" id="CHEBI:90616"/>
        <dbReference type="EC" id="2.1.1.72"/>
    </reaction>
</comment>
<name>A0ABX8A4B0_9BRAD</name>
<dbReference type="InterPro" id="IPR054557">
    <property type="entry name" value="NA-iREase1_dom"/>
</dbReference>
<feature type="domain" description="NACHT-associated inactive Restriction Endonuclease 1 sensor" evidence="8">
    <location>
        <begin position="433"/>
        <end position="528"/>
    </location>
</feature>
<dbReference type="PROSITE" id="PS00092">
    <property type="entry name" value="N6_MTASE"/>
    <property type="match status" value="1"/>
</dbReference>
<proteinExistence type="inferred from homology"/>
<gene>
    <name evidence="9" type="ORF">RPMA_06335</name>
</gene>
<feature type="region of interest" description="Disordered" evidence="6">
    <location>
        <begin position="586"/>
        <end position="607"/>
    </location>
</feature>
<dbReference type="RefSeq" id="WP_211912030.1">
    <property type="nucleotide sequence ID" value="NZ_CP036498.1"/>
</dbReference>
<evidence type="ECO:0000259" key="8">
    <source>
        <dbReference type="Pfam" id="PF22722"/>
    </source>
</evidence>
<sequence length="607" mass="68953">MSNKLFFGDNLHILRTNIRTESVDLVYLDPPFNSNASYNILFRGPGGRDAEAQIEAFDDTWHWGPTAAEAYDDVLRSGLPVADLIKSLRSFLRENDMMAYLAMMSVRLIELHRVLKPTGSLYLHCDPTASHYLKLLLDGIFGPTSYRTEYSWKRSSAHNDAKQGRKQAGNIRDVILFYTKSSSDWTWHWLYTPYDETYVRDFYKYQEEGTNRRYRMGDLTAAKEGGNTRYEWRVKRRLNGNWQADTDDDHLNPKPGWEYKGILPYGKRIWAYSFENMMKFSDAGRIAYAGSGVPNYKRYLDEMPGVPLQNNWSDIKPVGPSERLGYPTQKPIALLERIIESSSNPGDVVLDPFCGCGTAIHAAEKLNRKWVGIDVTFPAIQIVNDRMKFHHTASSYEIRGIPTTVEDARALANIDKFQFEFWAVSLVGAHSRYGKAQADRGIDGQFYFKCDAKRDGTGLISVKGGKNLSPSMIRDLRGTMEREKAEMAVFISMEKPSQQMRVEAASAGFFDSSQGKHQRIQIRTISDLLTGKGIDCPLQYTTVTMAQRGKEIMRYEQRRTAMDPIQLLQQRTLLLPISGGYSASKSGQMSLAIETPQAKTKEKRKAG</sequence>
<keyword evidence="4" id="KW-0808">Transferase</keyword>
<dbReference type="InterPro" id="IPR002941">
    <property type="entry name" value="DNA_methylase_N4/N6"/>
</dbReference>
<evidence type="ECO:0000259" key="7">
    <source>
        <dbReference type="Pfam" id="PF01555"/>
    </source>
</evidence>
<reference evidence="9 10" key="1">
    <citation type="submission" date="2019-02" db="EMBL/GenBank/DDBJ databases">
        <title>Emended description of the genus Rhodopseudomonas and description of Rhodopseudomonas albus sp. nov., a non-phototrophic, heavy-metal-tolerant bacterium isolated from garden soil.</title>
        <authorList>
            <person name="Bao Z."/>
            <person name="Cao W.W."/>
            <person name="Sato Y."/>
            <person name="Nishizawa T."/>
            <person name="Zhao J."/>
            <person name="Guo Y."/>
            <person name="Ohta H."/>
        </authorList>
    </citation>
    <scope>NUCLEOTIDE SEQUENCE [LARGE SCALE GENOMIC DNA]</scope>
    <source>
        <strain evidence="9 10">SK50-23</strain>
    </source>
</reference>
<feature type="domain" description="DNA methylase N-4/N-6" evidence="7">
    <location>
        <begin position="23"/>
        <end position="376"/>
    </location>
</feature>